<comment type="caution">
    <text evidence="1">The sequence shown here is derived from an EMBL/GenBank/DDBJ whole genome shotgun (WGS) entry which is preliminary data.</text>
</comment>
<dbReference type="EMBL" id="BQNB010015732">
    <property type="protein sequence ID" value="GJT43477.1"/>
    <property type="molecule type" value="Genomic_DNA"/>
</dbReference>
<name>A0ABQ5DX38_9ASTR</name>
<accession>A0ABQ5DX38</accession>
<sequence length="190" mass="22392">MYMAKILEVLTASDDNYGPTYDIEPLEKVESYDNYNVFAIERKQPVKPEYVNDTYPVEKVDSNVTLVNINNNEREVDHNAKKNKDDHVLLASLIAKVKLHVDENKKIKKELKKENTSLTQEPDESKLNLWKCKIELERYQSFQTNKKEKEKGKLKCKEPLNLQACNKYKYHKSSKHKLTKVFVLKRKMRS</sequence>
<keyword evidence="2" id="KW-1185">Reference proteome</keyword>
<evidence type="ECO:0000313" key="1">
    <source>
        <dbReference type="EMBL" id="GJT43477.1"/>
    </source>
</evidence>
<reference evidence="1" key="1">
    <citation type="journal article" date="2022" name="Int. J. Mol. Sci.">
        <title>Draft Genome of Tanacetum Coccineum: Genomic Comparison of Closely Related Tanacetum-Family Plants.</title>
        <authorList>
            <person name="Yamashiro T."/>
            <person name="Shiraishi A."/>
            <person name="Nakayama K."/>
            <person name="Satake H."/>
        </authorList>
    </citation>
    <scope>NUCLEOTIDE SEQUENCE</scope>
</reference>
<organism evidence="1 2">
    <name type="scientific">Tanacetum coccineum</name>
    <dbReference type="NCBI Taxonomy" id="301880"/>
    <lineage>
        <taxon>Eukaryota</taxon>
        <taxon>Viridiplantae</taxon>
        <taxon>Streptophyta</taxon>
        <taxon>Embryophyta</taxon>
        <taxon>Tracheophyta</taxon>
        <taxon>Spermatophyta</taxon>
        <taxon>Magnoliopsida</taxon>
        <taxon>eudicotyledons</taxon>
        <taxon>Gunneridae</taxon>
        <taxon>Pentapetalae</taxon>
        <taxon>asterids</taxon>
        <taxon>campanulids</taxon>
        <taxon>Asterales</taxon>
        <taxon>Asteraceae</taxon>
        <taxon>Asteroideae</taxon>
        <taxon>Anthemideae</taxon>
        <taxon>Anthemidinae</taxon>
        <taxon>Tanacetum</taxon>
    </lineage>
</organism>
<protein>
    <submittedName>
        <fullName evidence="1">Uncharacterized protein</fullName>
    </submittedName>
</protein>
<proteinExistence type="predicted"/>
<gene>
    <name evidence="1" type="ORF">Tco_0952192</name>
</gene>
<evidence type="ECO:0000313" key="2">
    <source>
        <dbReference type="Proteomes" id="UP001151760"/>
    </source>
</evidence>
<dbReference type="Proteomes" id="UP001151760">
    <property type="component" value="Unassembled WGS sequence"/>
</dbReference>
<reference evidence="1" key="2">
    <citation type="submission" date="2022-01" db="EMBL/GenBank/DDBJ databases">
        <authorList>
            <person name="Yamashiro T."/>
            <person name="Shiraishi A."/>
            <person name="Satake H."/>
            <person name="Nakayama K."/>
        </authorList>
    </citation>
    <scope>NUCLEOTIDE SEQUENCE</scope>
</reference>